<dbReference type="RefSeq" id="WP_133603825.1">
    <property type="nucleotide sequence ID" value="NZ_JAUFPJ010000003.1"/>
</dbReference>
<keyword evidence="4 6" id="KW-1133">Transmembrane helix</keyword>
<proteinExistence type="predicted"/>
<evidence type="ECO:0000313" key="7">
    <source>
        <dbReference type="EMBL" id="TDP09198.1"/>
    </source>
</evidence>
<reference evidence="7 8" key="1">
    <citation type="submission" date="2019-03" db="EMBL/GenBank/DDBJ databases">
        <title>Genomic Encyclopedia of Type Strains, Phase IV (KMG-IV): sequencing the most valuable type-strain genomes for metagenomic binning, comparative biology and taxonomic classification.</title>
        <authorList>
            <person name="Goeker M."/>
        </authorList>
    </citation>
    <scope>NUCLEOTIDE SEQUENCE [LARGE SCALE GENOMIC DNA]</scope>
    <source>
        <strain evidence="7 8">DSM 25082</strain>
    </source>
</reference>
<evidence type="ECO:0000256" key="2">
    <source>
        <dbReference type="ARBA" id="ARBA00022475"/>
    </source>
</evidence>
<dbReference type="Proteomes" id="UP000295357">
    <property type="component" value="Unassembled WGS sequence"/>
</dbReference>
<comment type="subcellular location">
    <subcellularLocation>
        <location evidence="1">Cell membrane</location>
        <topology evidence="1">Multi-pass membrane protein</topology>
    </subcellularLocation>
</comment>
<evidence type="ECO:0000256" key="4">
    <source>
        <dbReference type="ARBA" id="ARBA00022989"/>
    </source>
</evidence>
<name>A0A4R6N2B3_9BURK</name>
<keyword evidence="3 6" id="KW-0812">Transmembrane</keyword>
<evidence type="ECO:0000313" key="8">
    <source>
        <dbReference type="Proteomes" id="UP000295357"/>
    </source>
</evidence>
<dbReference type="PANTHER" id="PTHR33545">
    <property type="entry name" value="UPF0750 MEMBRANE PROTEIN YITT-RELATED"/>
    <property type="match status" value="1"/>
</dbReference>
<dbReference type="InterPro" id="IPR051461">
    <property type="entry name" value="UPF0750_membrane"/>
</dbReference>
<sequence>MSAPTAPGPAHSLLDDLQAGFTAMLLLSLGLTLLGSAGLVSGGAPGLAFLLAYASGLPLGLCLVLVNLPFYVLGWKMLGPRITLRSLAAVICLALAVELARSLIKIQVDTAFAALAGGVLLGTGLLVMFRHGASLGGVGLLAIYLHRRRGWSVGWVQLGLDLLILLASLRLLDWAQLAWSVLAAMALNAVLAWNHKPGRYLAG</sequence>
<dbReference type="AlphaFoldDB" id="A0A4R6N2B3"/>
<evidence type="ECO:0000256" key="3">
    <source>
        <dbReference type="ARBA" id="ARBA00022692"/>
    </source>
</evidence>
<accession>A0A4R6N2B3</accession>
<evidence type="ECO:0000256" key="6">
    <source>
        <dbReference type="SAM" id="Phobius"/>
    </source>
</evidence>
<organism evidence="7 8">
    <name type="scientific">Roseateles asaccharophilus</name>
    <dbReference type="NCBI Taxonomy" id="582607"/>
    <lineage>
        <taxon>Bacteria</taxon>
        <taxon>Pseudomonadati</taxon>
        <taxon>Pseudomonadota</taxon>
        <taxon>Betaproteobacteria</taxon>
        <taxon>Burkholderiales</taxon>
        <taxon>Sphaerotilaceae</taxon>
        <taxon>Roseateles</taxon>
    </lineage>
</organism>
<keyword evidence="2" id="KW-1003">Cell membrane</keyword>
<feature type="transmembrane region" description="Helical" evidence="6">
    <location>
        <begin position="84"/>
        <end position="104"/>
    </location>
</feature>
<dbReference type="PANTHER" id="PTHR33545:SF5">
    <property type="entry name" value="UPF0750 MEMBRANE PROTEIN YITT"/>
    <property type="match status" value="1"/>
</dbReference>
<evidence type="ECO:0000256" key="1">
    <source>
        <dbReference type="ARBA" id="ARBA00004651"/>
    </source>
</evidence>
<comment type="caution">
    <text evidence="7">The sequence shown here is derived from an EMBL/GenBank/DDBJ whole genome shotgun (WGS) entry which is preliminary data.</text>
</comment>
<feature type="transmembrane region" description="Helical" evidence="6">
    <location>
        <begin position="47"/>
        <end position="72"/>
    </location>
</feature>
<feature type="transmembrane region" description="Helical" evidence="6">
    <location>
        <begin position="21"/>
        <end position="41"/>
    </location>
</feature>
<gene>
    <name evidence="7" type="ORF">DFR39_10534</name>
</gene>
<dbReference type="InterPro" id="IPR003740">
    <property type="entry name" value="YitT"/>
</dbReference>
<feature type="transmembrane region" description="Helical" evidence="6">
    <location>
        <begin position="150"/>
        <end position="168"/>
    </location>
</feature>
<protein>
    <submittedName>
        <fullName evidence="7">Putative 5xTM membrane YitT family protein</fullName>
    </submittedName>
</protein>
<feature type="transmembrane region" description="Helical" evidence="6">
    <location>
        <begin position="110"/>
        <end position="129"/>
    </location>
</feature>
<dbReference type="EMBL" id="SNXE01000005">
    <property type="protein sequence ID" value="TDP09198.1"/>
    <property type="molecule type" value="Genomic_DNA"/>
</dbReference>
<keyword evidence="5 6" id="KW-0472">Membrane</keyword>
<keyword evidence="8" id="KW-1185">Reference proteome</keyword>
<evidence type="ECO:0000256" key="5">
    <source>
        <dbReference type="ARBA" id="ARBA00023136"/>
    </source>
</evidence>
<feature type="transmembrane region" description="Helical" evidence="6">
    <location>
        <begin position="174"/>
        <end position="193"/>
    </location>
</feature>
<dbReference type="GO" id="GO:0005886">
    <property type="term" value="C:plasma membrane"/>
    <property type="evidence" value="ECO:0007669"/>
    <property type="project" value="UniProtKB-SubCell"/>
</dbReference>
<dbReference type="Pfam" id="PF02588">
    <property type="entry name" value="YitT_membrane"/>
    <property type="match status" value="1"/>
</dbReference>
<dbReference type="OrthoDB" id="3296441at2"/>